<feature type="transmembrane region" description="Helical" evidence="7">
    <location>
        <begin position="140"/>
        <end position="157"/>
    </location>
</feature>
<dbReference type="CDD" id="cd06261">
    <property type="entry name" value="TM_PBP2"/>
    <property type="match status" value="2"/>
</dbReference>
<dbReference type="RefSeq" id="WP_090018314.1">
    <property type="nucleotide sequence ID" value="NZ_FNCE01000001.1"/>
</dbReference>
<gene>
    <name evidence="9" type="ORF">SAMN05216241_101279</name>
</gene>
<feature type="transmembrane region" description="Helical" evidence="7">
    <location>
        <begin position="433"/>
        <end position="451"/>
    </location>
</feature>
<dbReference type="EMBL" id="FNCE01000001">
    <property type="protein sequence ID" value="SDF49789.1"/>
    <property type="molecule type" value="Genomic_DNA"/>
</dbReference>
<evidence type="ECO:0000259" key="8">
    <source>
        <dbReference type="PROSITE" id="PS50928"/>
    </source>
</evidence>
<dbReference type="GO" id="GO:0005275">
    <property type="term" value="F:amine transmembrane transporter activity"/>
    <property type="evidence" value="ECO:0007669"/>
    <property type="project" value="TreeGrafter"/>
</dbReference>
<dbReference type="FunFam" id="1.10.3720.10:FF:000001">
    <property type="entry name" value="Glycine betaine ABC transporter, permease"/>
    <property type="match status" value="1"/>
</dbReference>
<dbReference type="GO" id="GO:0031460">
    <property type="term" value="P:glycine betaine transport"/>
    <property type="evidence" value="ECO:0007669"/>
    <property type="project" value="UniProtKB-ARBA"/>
</dbReference>
<feature type="transmembrane region" description="Helical" evidence="7">
    <location>
        <begin position="207"/>
        <end position="234"/>
    </location>
</feature>
<feature type="transmembrane region" description="Helical" evidence="7">
    <location>
        <begin position="592"/>
        <end position="619"/>
    </location>
</feature>
<evidence type="ECO:0000256" key="4">
    <source>
        <dbReference type="ARBA" id="ARBA00022692"/>
    </source>
</evidence>
<feature type="transmembrane region" description="Helical" evidence="7">
    <location>
        <begin position="525"/>
        <end position="553"/>
    </location>
</feature>
<dbReference type="OrthoDB" id="9815258at2"/>
<sequence length="671" mass="72196">MSVKGEVLERSANWRNAPAWVVWLVALLGAGALFHLLRTAPALKPLVDYPEGWTIPLQAWINVFMDWLLNEFSFGLFTFKELTRAFAAVLDVPLDILLALLSKGVEVSLLGVGVQLPPLSWVAVTGVLVYASWSVGDRKLAVLMAAALLYLAVFGQWDGAMITLSSVLVAVPLGVVGGLLLGIVSYRSPAFERALTPVLDMMQTVPIFAYLVPVLALFGFGPVAALVATVIYAMPPMVRVTILALKGVPEEVREFGEMVGCSRAQMTWKILVPVARYRLMVGVNQVIMLTLNMVIIASMIGAGGLGYDVLNALRQLEIGESVEAGLAISLIAIAMDRFTRAVTELQPTSDEDTAKLSFAQRHRYVLIALAVLVGTTLAGLIIPGLAPYPAWAQVTTASYWDQAVNWINMNLGAVLYSVKSFMLIFIMIPVKRFLMDVPWVLIVGLVSLAGFRLGGWRLAATVTGFTLFILVTGNWEKGLISVYLTGFAVAIAVILGVSFGVAAAMSQRVHHVAQVIVDVLQTLPAFVYLIPAVMLFQVGEFSALLAIVAYAIAPAIRYTDHGLRGVSPEVLEAATVSGCTRRQKLFKVQLPLAFPDIMLGVNQTIMMGLSMLVITALIGTSDLGQETYIALTKADPGRGLAAGLSVACIAMTADRLIQAAATRRKRELGLA</sequence>
<proteinExistence type="inferred from homology"/>
<dbReference type="GO" id="GO:0043190">
    <property type="term" value="C:ATP-binding cassette (ABC) transporter complex"/>
    <property type="evidence" value="ECO:0007669"/>
    <property type="project" value="TreeGrafter"/>
</dbReference>
<dbReference type="Proteomes" id="UP000199415">
    <property type="component" value="Unassembled WGS sequence"/>
</dbReference>
<protein>
    <submittedName>
        <fullName evidence="9">Glycine betaine/proline transport system permease protein</fullName>
    </submittedName>
</protein>
<evidence type="ECO:0000256" key="6">
    <source>
        <dbReference type="ARBA" id="ARBA00023136"/>
    </source>
</evidence>
<evidence type="ECO:0000313" key="9">
    <source>
        <dbReference type="EMBL" id="SDF49789.1"/>
    </source>
</evidence>
<feature type="transmembrane region" description="Helical" evidence="7">
    <location>
        <begin position="364"/>
        <end position="386"/>
    </location>
</feature>
<feature type="transmembrane region" description="Helical" evidence="7">
    <location>
        <begin position="163"/>
        <end position="186"/>
    </location>
</feature>
<feature type="transmembrane region" description="Helical" evidence="7">
    <location>
        <begin position="20"/>
        <end position="37"/>
    </location>
</feature>
<keyword evidence="2 7" id="KW-0813">Transport</keyword>
<keyword evidence="6 7" id="KW-0472">Membrane</keyword>
<dbReference type="STRING" id="1082479.SAMN05216241_101279"/>
<feature type="domain" description="ABC transmembrane type-1" evidence="8">
    <location>
        <begin position="478"/>
        <end position="657"/>
    </location>
</feature>
<evidence type="ECO:0000256" key="1">
    <source>
        <dbReference type="ARBA" id="ARBA00004651"/>
    </source>
</evidence>
<keyword evidence="5 7" id="KW-1133">Transmembrane helix</keyword>
<name>A0A1G7LLH2_9PROT</name>
<comment type="similarity">
    <text evidence="7">Belongs to the binding-protein-dependent transport system permease family.</text>
</comment>
<dbReference type="InterPro" id="IPR000515">
    <property type="entry name" value="MetI-like"/>
</dbReference>
<organism evidence="9 10">
    <name type="scientific">Limimonas halophila</name>
    <dbReference type="NCBI Taxonomy" id="1082479"/>
    <lineage>
        <taxon>Bacteria</taxon>
        <taxon>Pseudomonadati</taxon>
        <taxon>Pseudomonadota</taxon>
        <taxon>Alphaproteobacteria</taxon>
        <taxon>Rhodospirillales</taxon>
        <taxon>Rhodovibrionaceae</taxon>
        <taxon>Limimonas</taxon>
    </lineage>
</organism>
<dbReference type="SUPFAM" id="SSF161098">
    <property type="entry name" value="MetI-like"/>
    <property type="match status" value="2"/>
</dbReference>
<keyword evidence="10" id="KW-1185">Reference proteome</keyword>
<dbReference type="PROSITE" id="PS50928">
    <property type="entry name" value="ABC_TM1"/>
    <property type="match status" value="2"/>
</dbReference>
<evidence type="ECO:0000256" key="5">
    <source>
        <dbReference type="ARBA" id="ARBA00022989"/>
    </source>
</evidence>
<dbReference type="Gene3D" id="1.10.3720.10">
    <property type="entry name" value="MetI-like"/>
    <property type="match status" value="2"/>
</dbReference>
<dbReference type="GO" id="GO:0015226">
    <property type="term" value="F:carnitine transmembrane transporter activity"/>
    <property type="evidence" value="ECO:0007669"/>
    <property type="project" value="TreeGrafter"/>
</dbReference>
<feature type="transmembrane region" description="Helical" evidence="7">
    <location>
        <begin position="482"/>
        <end position="505"/>
    </location>
</feature>
<dbReference type="GO" id="GO:0015871">
    <property type="term" value="P:choline transport"/>
    <property type="evidence" value="ECO:0007669"/>
    <property type="project" value="TreeGrafter"/>
</dbReference>
<feature type="transmembrane region" description="Helical" evidence="7">
    <location>
        <begin position="286"/>
        <end position="307"/>
    </location>
</feature>
<dbReference type="PANTHER" id="PTHR47737:SF1">
    <property type="entry name" value="GLYCINE BETAINE_PROLINE BETAINE TRANSPORT SYSTEM PERMEASE PROTEIN PROW"/>
    <property type="match status" value="1"/>
</dbReference>
<feature type="transmembrane region" description="Helical" evidence="7">
    <location>
        <begin position="114"/>
        <end position="133"/>
    </location>
</feature>
<evidence type="ECO:0000256" key="2">
    <source>
        <dbReference type="ARBA" id="ARBA00022448"/>
    </source>
</evidence>
<feature type="domain" description="ABC transmembrane type-1" evidence="8">
    <location>
        <begin position="160"/>
        <end position="339"/>
    </location>
</feature>
<evidence type="ECO:0000256" key="7">
    <source>
        <dbReference type="RuleBase" id="RU363032"/>
    </source>
</evidence>
<evidence type="ECO:0000256" key="3">
    <source>
        <dbReference type="ARBA" id="ARBA00022475"/>
    </source>
</evidence>
<dbReference type="Pfam" id="PF00528">
    <property type="entry name" value="BPD_transp_1"/>
    <property type="match status" value="2"/>
</dbReference>
<dbReference type="InterPro" id="IPR035906">
    <property type="entry name" value="MetI-like_sf"/>
</dbReference>
<keyword evidence="4 7" id="KW-0812">Transmembrane</keyword>
<comment type="subcellular location">
    <subcellularLocation>
        <location evidence="1 7">Cell membrane</location>
        <topology evidence="1 7">Multi-pass membrane protein</topology>
    </subcellularLocation>
</comment>
<dbReference type="AlphaFoldDB" id="A0A1G7LLH2"/>
<reference evidence="9 10" key="1">
    <citation type="submission" date="2016-10" db="EMBL/GenBank/DDBJ databases">
        <authorList>
            <person name="de Groot N.N."/>
        </authorList>
    </citation>
    <scope>NUCLEOTIDE SEQUENCE [LARGE SCALE GENOMIC DNA]</scope>
    <source>
        <strain evidence="9 10">DSM 25584</strain>
    </source>
</reference>
<accession>A0A1G7LLH2</accession>
<evidence type="ECO:0000313" key="10">
    <source>
        <dbReference type="Proteomes" id="UP000199415"/>
    </source>
</evidence>
<feature type="transmembrane region" description="Helical" evidence="7">
    <location>
        <begin position="406"/>
        <end position="426"/>
    </location>
</feature>
<keyword evidence="3" id="KW-1003">Cell membrane</keyword>
<dbReference type="PANTHER" id="PTHR47737">
    <property type="entry name" value="GLYCINE BETAINE/PROLINE BETAINE TRANSPORT SYSTEM PERMEASE PROTEIN PROW"/>
    <property type="match status" value="1"/>
</dbReference>